<dbReference type="AlphaFoldDB" id="A0AAW0Z6M9"/>
<feature type="compositionally biased region" description="Polar residues" evidence="1">
    <location>
        <begin position="1"/>
        <end position="10"/>
    </location>
</feature>
<feature type="compositionally biased region" description="Acidic residues" evidence="1">
    <location>
        <begin position="222"/>
        <end position="247"/>
    </location>
</feature>
<sequence length="247" mass="27095">MPKPTKTYSRTAKAAYTKTNKSIPNAGFKSRLSTKTKTPKDTNNTKNKRKPVEPSSPRPGSNSDTATDDLTLNLDKDLVLKIIIAKLEASKTCDWHELSKTIGKIGHGVEKKAVSSKGGKGKKSSEEESGFSGTELHELYHHTILPALRDGRALWQDSSETQHAQSTSPSTAATSQIGPMTPPGEEDDEAEMQLDSEEETQVLKVRAERERTSKGNTREAQVDWDEDDDETLSDAGSDDDDDDDYEA</sequence>
<feature type="region of interest" description="Disordered" evidence="1">
    <location>
        <begin position="107"/>
        <end position="134"/>
    </location>
</feature>
<gene>
    <name evidence="2" type="ORF">IAR55_000451</name>
</gene>
<dbReference type="EMBL" id="JBCAWK010000001">
    <property type="protein sequence ID" value="KAK8869883.1"/>
    <property type="molecule type" value="Genomic_DNA"/>
</dbReference>
<dbReference type="Proteomes" id="UP001388673">
    <property type="component" value="Unassembled WGS sequence"/>
</dbReference>
<dbReference type="KEGG" id="kne:92177711"/>
<evidence type="ECO:0000313" key="3">
    <source>
        <dbReference type="Proteomes" id="UP001388673"/>
    </source>
</evidence>
<evidence type="ECO:0000313" key="2">
    <source>
        <dbReference type="EMBL" id="KAK8869883.1"/>
    </source>
</evidence>
<comment type="caution">
    <text evidence="2">The sequence shown here is derived from an EMBL/GenBank/DDBJ whole genome shotgun (WGS) entry which is preliminary data.</text>
</comment>
<feature type="region of interest" description="Disordered" evidence="1">
    <location>
        <begin position="1"/>
        <end position="69"/>
    </location>
</feature>
<feature type="compositionally biased region" description="Basic and acidic residues" evidence="1">
    <location>
        <begin position="205"/>
        <end position="221"/>
    </location>
</feature>
<proteinExistence type="predicted"/>
<reference evidence="2 3" key="1">
    <citation type="journal article" date="2024" name="bioRxiv">
        <title>Comparative genomics of Cryptococcus and Kwoniella reveals pathogenesis evolution and contrasting karyotype dynamics via intercentromeric recombination or chromosome fusion.</title>
        <authorList>
            <person name="Coelho M.A."/>
            <person name="David-Palma M."/>
            <person name="Shea T."/>
            <person name="Bowers K."/>
            <person name="McGinley-Smith S."/>
            <person name="Mohammad A.W."/>
            <person name="Gnirke A."/>
            <person name="Yurkov A.M."/>
            <person name="Nowrousian M."/>
            <person name="Sun S."/>
            <person name="Cuomo C.A."/>
            <person name="Heitman J."/>
        </authorList>
    </citation>
    <scope>NUCLEOTIDE SEQUENCE [LARGE SCALE GENOMIC DNA]</scope>
    <source>
        <strain evidence="2 3">CBS 13917</strain>
    </source>
</reference>
<feature type="compositionally biased region" description="Low complexity" evidence="1">
    <location>
        <begin position="161"/>
        <end position="176"/>
    </location>
</feature>
<name>A0AAW0Z6M9_9TREE</name>
<keyword evidence="3" id="KW-1185">Reference proteome</keyword>
<dbReference type="GeneID" id="92177711"/>
<evidence type="ECO:0000256" key="1">
    <source>
        <dbReference type="SAM" id="MobiDB-lite"/>
    </source>
</evidence>
<protein>
    <submittedName>
        <fullName evidence="2">Uncharacterized protein</fullName>
    </submittedName>
</protein>
<feature type="region of interest" description="Disordered" evidence="1">
    <location>
        <begin position="156"/>
        <end position="247"/>
    </location>
</feature>
<organism evidence="2 3">
    <name type="scientific">Kwoniella newhampshirensis</name>
    <dbReference type="NCBI Taxonomy" id="1651941"/>
    <lineage>
        <taxon>Eukaryota</taxon>
        <taxon>Fungi</taxon>
        <taxon>Dikarya</taxon>
        <taxon>Basidiomycota</taxon>
        <taxon>Agaricomycotina</taxon>
        <taxon>Tremellomycetes</taxon>
        <taxon>Tremellales</taxon>
        <taxon>Cryptococcaceae</taxon>
        <taxon>Kwoniella</taxon>
    </lineage>
</organism>
<dbReference type="RefSeq" id="XP_066806129.1">
    <property type="nucleotide sequence ID" value="XM_066943587.1"/>
</dbReference>
<accession>A0AAW0Z6M9</accession>
<feature type="compositionally biased region" description="Acidic residues" evidence="1">
    <location>
        <begin position="184"/>
        <end position="200"/>
    </location>
</feature>